<dbReference type="InterPro" id="IPR036514">
    <property type="entry name" value="SGNH_hydro_sf"/>
</dbReference>
<dbReference type="InterPro" id="IPR051532">
    <property type="entry name" value="Ester_Hydrolysis_Enzymes"/>
</dbReference>
<dbReference type="OrthoDB" id="252349at2"/>
<dbReference type="eggNOG" id="COG2755">
    <property type="taxonomic scope" value="Bacteria"/>
</dbReference>
<dbReference type="GO" id="GO:0004622">
    <property type="term" value="F:phosphatidylcholine lysophospholipase activity"/>
    <property type="evidence" value="ECO:0007669"/>
    <property type="project" value="TreeGrafter"/>
</dbReference>
<evidence type="ECO:0000259" key="1">
    <source>
        <dbReference type="Pfam" id="PF13472"/>
    </source>
</evidence>
<dbReference type="Proteomes" id="UP000000271">
    <property type="component" value="Chromosome"/>
</dbReference>
<evidence type="ECO:0000313" key="3">
    <source>
        <dbReference type="Proteomes" id="UP000000271"/>
    </source>
</evidence>
<dbReference type="InterPro" id="IPR013830">
    <property type="entry name" value="SGNH_hydro"/>
</dbReference>
<protein>
    <submittedName>
        <fullName evidence="2">Lipolytic protein G-D-S-L family</fullName>
    </submittedName>
</protein>
<gene>
    <name evidence="2" type="ordered locus">Bsel_0934</name>
</gene>
<dbReference type="HOGENOM" id="CLU_076859_2_0_9"/>
<feature type="domain" description="SGNH hydrolase-type esterase" evidence="1">
    <location>
        <begin position="81"/>
        <end position="269"/>
    </location>
</feature>
<evidence type="ECO:0000313" key="2">
    <source>
        <dbReference type="EMBL" id="ADH98456.1"/>
    </source>
</evidence>
<name>D6Y065_BACIE</name>
<dbReference type="Pfam" id="PF13472">
    <property type="entry name" value="Lipase_GDSL_2"/>
    <property type="match status" value="1"/>
</dbReference>
<dbReference type="PANTHER" id="PTHR30383:SF27">
    <property type="entry name" value="SPORE GERMINATION LIPASE LIPC"/>
    <property type="match status" value="1"/>
</dbReference>
<accession>D6Y065</accession>
<dbReference type="EMBL" id="CP001791">
    <property type="protein sequence ID" value="ADH98456.1"/>
    <property type="molecule type" value="Genomic_DNA"/>
</dbReference>
<dbReference type="STRING" id="439292.Bsel_0934"/>
<dbReference type="KEGG" id="bse:Bsel_0934"/>
<proteinExistence type="predicted"/>
<dbReference type="RefSeq" id="WP_013171881.1">
    <property type="nucleotide sequence ID" value="NC_014219.1"/>
</dbReference>
<keyword evidence="3" id="KW-1185">Reference proteome</keyword>
<dbReference type="Gene3D" id="3.40.50.1110">
    <property type="entry name" value="SGNH hydrolase"/>
    <property type="match status" value="1"/>
</dbReference>
<reference evidence="2" key="1">
    <citation type="submission" date="2009-10" db="EMBL/GenBank/DDBJ databases">
        <title>Complete sequence of Bacillus selenitireducens MLS10.</title>
        <authorList>
            <consortium name="US DOE Joint Genome Institute"/>
            <person name="Lucas S."/>
            <person name="Copeland A."/>
            <person name="Lapidus A."/>
            <person name="Glavina del Rio T."/>
            <person name="Dalin E."/>
            <person name="Tice H."/>
            <person name="Bruce D."/>
            <person name="Goodwin L."/>
            <person name="Pitluck S."/>
            <person name="Sims D."/>
            <person name="Brettin T."/>
            <person name="Detter J.C."/>
            <person name="Han C."/>
            <person name="Larimer F."/>
            <person name="Land M."/>
            <person name="Hauser L."/>
            <person name="Kyrpides N."/>
            <person name="Ovchinnikova G."/>
            <person name="Stolz J."/>
        </authorList>
    </citation>
    <scope>NUCLEOTIDE SEQUENCE [LARGE SCALE GENOMIC DNA]</scope>
    <source>
        <strain evidence="2">MLS10</strain>
    </source>
</reference>
<sequence>MRTYWINGLLLASIAAVLLFAGGFGYAMVDQVVLQDEEEIEVRPGAVAPERQVNRIPLLPVDGSYADVPEVADDGATRLVALGDSLTRGMGSTDGDGYLRHVEEAYPEDRNSALTVVNAAVNGYRTEDVVRDLAEGELNGQLRAADLVVMTVGGNDLFQGGQGLFQDLDTFTEEARESFLQGLAGLYDELTSLNPEAPVYHIGIYNPFRELDFTGETARYVREWNYATLELAAEYDQVIFVPVEDVFERNVSDYLFRDFFHLNDAGYERMAERLLTTLRWPEEEGS</sequence>
<organism evidence="2 3">
    <name type="scientific">Bacillus selenitireducens (strain ATCC 700615 / DSM 15326 / MLS10)</name>
    <dbReference type="NCBI Taxonomy" id="439292"/>
    <lineage>
        <taxon>Bacteria</taxon>
        <taxon>Bacillati</taxon>
        <taxon>Bacillota</taxon>
        <taxon>Bacilli</taxon>
        <taxon>Bacillales</taxon>
        <taxon>Bacillaceae</taxon>
        <taxon>Salisediminibacterium</taxon>
    </lineage>
</organism>
<dbReference type="PANTHER" id="PTHR30383">
    <property type="entry name" value="THIOESTERASE 1/PROTEASE 1/LYSOPHOSPHOLIPASE L1"/>
    <property type="match status" value="1"/>
</dbReference>
<dbReference type="AlphaFoldDB" id="D6Y065"/>
<dbReference type="SUPFAM" id="SSF52266">
    <property type="entry name" value="SGNH hydrolase"/>
    <property type="match status" value="1"/>
</dbReference>